<dbReference type="EMBL" id="CP022957">
    <property type="protein sequence ID" value="ASV30451.1"/>
    <property type="molecule type" value="Genomic_DNA"/>
</dbReference>
<dbReference type="InterPro" id="IPR016181">
    <property type="entry name" value="Acyl_CoA_acyltransferase"/>
</dbReference>
<dbReference type="KEGG" id="marb:CJ263_09635"/>
<dbReference type="InterPro" id="IPR000182">
    <property type="entry name" value="GNAT_dom"/>
</dbReference>
<evidence type="ECO:0000313" key="1">
    <source>
        <dbReference type="EMBL" id="ASV30451.1"/>
    </source>
</evidence>
<dbReference type="RefSeq" id="WP_094997070.1">
    <property type="nucleotide sequence ID" value="NZ_BMJL01000002.1"/>
</dbReference>
<dbReference type="AlphaFoldDB" id="A0A223V4Y1"/>
<keyword evidence="2" id="KW-1185">Reference proteome</keyword>
<name>A0A223V4Y1_9FLAO</name>
<gene>
    <name evidence="1" type="ORF">CJ263_09635</name>
</gene>
<reference evidence="1 2" key="1">
    <citation type="submission" date="2017-08" db="EMBL/GenBank/DDBJ databases">
        <title>The complete genome sequence of Maribacter sp. B1, isolated from deep-sea sediment.</title>
        <authorList>
            <person name="Wu Y.-H."/>
            <person name="Cheng H."/>
            <person name="Xu X.-W."/>
        </authorList>
    </citation>
    <scope>NUCLEOTIDE SEQUENCE [LARGE SCALE GENOMIC DNA]</scope>
    <source>
        <strain evidence="1 2">B1</strain>
    </source>
</reference>
<organism evidence="1 2">
    <name type="scientific">Maribacter cobaltidurans</name>
    <dbReference type="NCBI Taxonomy" id="1178778"/>
    <lineage>
        <taxon>Bacteria</taxon>
        <taxon>Pseudomonadati</taxon>
        <taxon>Bacteroidota</taxon>
        <taxon>Flavobacteriia</taxon>
        <taxon>Flavobacteriales</taxon>
        <taxon>Flavobacteriaceae</taxon>
        <taxon>Maribacter</taxon>
    </lineage>
</organism>
<proteinExistence type="predicted"/>
<evidence type="ECO:0000313" key="2">
    <source>
        <dbReference type="Proteomes" id="UP000215244"/>
    </source>
</evidence>
<sequence length="178" mass="20480">MDIHYCRATSDVELHGILALQQNNTPSFLSDEEMLKEGFITIIHSFELLKRMNVDCPHIIAKVDDKVKGYALCMTRKFSTDIPLLAPMFKMADILLAGKKYLAMGQICVAKEFRAQGVFKGMYTYYRQELEKDYDGLVTEVATSNQRSLNAHLSVGFEILQTHVSEDISWELVYWDWK</sequence>
<accession>A0A223V4Y1</accession>
<dbReference type="PROSITE" id="PS51186">
    <property type="entry name" value="GNAT"/>
    <property type="match status" value="1"/>
</dbReference>
<dbReference type="Gene3D" id="3.40.630.30">
    <property type="match status" value="1"/>
</dbReference>
<dbReference type="SUPFAM" id="SSF55729">
    <property type="entry name" value="Acyl-CoA N-acyltransferases (Nat)"/>
    <property type="match status" value="1"/>
</dbReference>
<dbReference type="GO" id="GO:0016747">
    <property type="term" value="F:acyltransferase activity, transferring groups other than amino-acyl groups"/>
    <property type="evidence" value="ECO:0007669"/>
    <property type="project" value="InterPro"/>
</dbReference>
<dbReference type="Proteomes" id="UP000215244">
    <property type="component" value="Chromosome"/>
</dbReference>
<protein>
    <submittedName>
        <fullName evidence="1">Uncharacterized protein</fullName>
    </submittedName>
</protein>
<dbReference type="Pfam" id="PF00583">
    <property type="entry name" value="Acetyltransf_1"/>
    <property type="match status" value="1"/>
</dbReference>
<dbReference type="OrthoDB" id="5109343at2"/>